<reference evidence="1 2" key="1">
    <citation type="submission" date="2015-10" db="EMBL/GenBank/DDBJ databases">
        <title>Full genome of DAOMC 229536 Phialocephala scopiformis, a fungal endophyte of spruce producing the potent anti-insectan compound rugulosin.</title>
        <authorList>
            <consortium name="DOE Joint Genome Institute"/>
            <person name="Walker A.K."/>
            <person name="Frasz S.L."/>
            <person name="Seifert K.A."/>
            <person name="Miller J.D."/>
            <person name="Mondo S.J."/>
            <person name="Labutti K."/>
            <person name="Lipzen A."/>
            <person name="Dockter R."/>
            <person name="Kennedy M."/>
            <person name="Grigoriev I.V."/>
            <person name="Spatafora J.W."/>
        </authorList>
    </citation>
    <scope>NUCLEOTIDE SEQUENCE [LARGE SCALE GENOMIC DNA]</scope>
    <source>
        <strain evidence="1 2">CBS 120377</strain>
    </source>
</reference>
<accession>A0A132B5K8</accession>
<dbReference type="EMBL" id="KQ947439">
    <property type="protein sequence ID" value="KUJ07533.1"/>
    <property type="molecule type" value="Genomic_DNA"/>
</dbReference>
<proteinExistence type="predicted"/>
<dbReference type="InParanoid" id="A0A132B5K8"/>
<dbReference type="Proteomes" id="UP000070700">
    <property type="component" value="Unassembled WGS sequence"/>
</dbReference>
<organism evidence="1 2">
    <name type="scientific">Mollisia scopiformis</name>
    <name type="common">Conifer needle endophyte fungus</name>
    <name type="synonym">Phialocephala scopiformis</name>
    <dbReference type="NCBI Taxonomy" id="149040"/>
    <lineage>
        <taxon>Eukaryota</taxon>
        <taxon>Fungi</taxon>
        <taxon>Dikarya</taxon>
        <taxon>Ascomycota</taxon>
        <taxon>Pezizomycotina</taxon>
        <taxon>Leotiomycetes</taxon>
        <taxon>Helotiales</taxon>
        <taxon>Mollisiaceae</taxon>
        <taxon>Mollisia</taxon>
    </lineage>
</organism>
<dbReference type="RefSeq" id="XP_018061888.1">
    <property type="nucleotide sequence ID" value="XM_018216374.1"/>
</dbReference>
<protein>
    <submittedName>
        <fullName evidence="1">Uncharacterized protein</fullName>
    </submittedName>
</protein>
<evidence type="ECO:0000313" key="2">
    <source>
        <dbReference type="Proteomes" id="UP000070700"/>
    </source>
</evidence>
<dbReference type="KEGG" id="psco:LY89DRAFT_691621"/>
<gene>
    <name evidence="1" type="ORF">LY89DRAFT_691621</name>
</gene>
<evidence type="ECO:0000313" key="1">
    <source>
        <dbReference type="EMBL" id="KUJ07533.1"/>
    </source>
</evidence>
<sequence length="193" mass="21654">MLPRNRVGSKPPEFRVLATNLVHQSDVLSNRPRVSWVLAVLPAVIHADVLECWSSEKAAQTPEVVGLSSTTKSRIIQFQKCASVQPSNKIRKQGGLHGRKNEFLFAFMINKAISEVSRVECQEVFLNVEDLAICTDENLNRWTEWHNFGCGAPQQFELYVALALDLAFMVLSTVACEPRSLRSLAFLTCLKTH</sequence>
<dbReference type="AlphaFoldDB" id="A0A132B5K8"/>
<dbReference type="GeneID" id="28826100"/>
<name>A0A132B5K8_MOLSC</name>
<keyword evidence="2" id="KW-1185">Reference proteome</keyword>